<dbReference type="InterPro" id="IPR051207">
    <property type="entry name" value="ComplexI_NDUFA9_subunit"/>
</dbReference>
<evidence type="ECO:0000313" key="3">
    <source>
        <dbReference type="Proteomes" id="UP000000496"/>
    </source>
</evidence>
<dbReference type="HOGENOM" id="CLU_007383_6_11_0"/>
<dbReference type="PANTHER" id="PTHR12126">
    <property type="entry name" value="NADH-UBIQUINONE OXIDOREDUCTASE 39 KDA SUBUNIT-RELATED"/>
    <property type="match status" value="1"/>
</dbReference>
<accession>F8L6L7</accession>
<name>F8L6L7_SIMNZ</name>
<sequence>MRILLTGANGYIGTRLLSFLVKEGHEVLAIARRADSVRIPEGFEKQVNVLAADLLDIKSLAKIPKDLDAAYYLVHSMARKYDDFEQLDQKAAHNFVEMVNATSCRQVIYLTGLISNHTLSKHLRSRLEVETILKTAKCPLTSLRAGIIIGSGSASFEIIRDLVEKLPIMVAPKWVLSRCQPIAVRDVIHYLIKVLGHKDCLGRTFDIGGPDVLTYKEMLLGYAKIRKLFRLILPIPVLTPRLSSYWLILITSTNYFIARSLIESVKNDAICKENSIQSIFPKKCMNYQKALKQALDKIAADQVLSTWKDSWTSSDLGELTADDVEVPKHGCLSMSVRAPFRTHPEEVFARVQQLGDKKGWCYMNWAWRYRGFFDRAIGGVGMRKGRRSQNELKSGDVVDFWRVLHIDSKKYRLLLLAEMKVPGDAWLEFKIEQTEKECALIQTAIFRPKGVFGRIYWYTFYPIHLIMFPGMLRKLVKGLT</sequence>
<dbReference type="SUPFAM" id="SSF51735">
    <property type="entry name" value="NAD(P)-binding Rossmann-fold domains"/>
    <property type="match status" value="1"/>
</dbReference>
<feature type="domain" description="NAD-dependent epimerase/dehydratase" evidence="1">
    <location>
        <begin position="3"/>
        <end position="94"/>
    </location>
</feature>
<dbReference type="AlphaFoldDB" id="F8L6L7"/>
<dbReference type="Proteomes" id="UP000000496">
    <property type="component" value="Chromosome gsn.131"/>
</dbReference>
<dbReference type="InterPro" id="IPR036291">
    <property type="entry name" value="NAD(P)-bd_dom_sf"/>
</dbReference>
<dbReference type="Pfam" id="PF11066">
    <property type="entry name" value="DUF2867"/>
    <property type="match status" value="1"/>
</dbReference>
<dbReference type="PANTHER" id="PTHR12126:SF11">
    <property type="entry name" value="NADH DEHYDROGENASE [UBIQUINONE] 1 ALPHA SUBCOMPLEX SUBUNIT 9, MITOCHONDRIAL"/>
    <property type="match status" value="1"/>
</dbReference>
<dbReference type="OrthoDB" id="9774199at2"/>
<dbReference type="GO" id="GO:0044877">
    <property type="term" value="F:protein-containing complex binding"/>
    <property type="evidence" value="ECO:0007669"/>
    <property type="project" value="TreeGrafter"/>
</dbReference>
<dbReference type="EMBL" id="FR872582">
    <property type="protein sequence ID" value="CCB88365.1"/>
    <property type="molecule type" value="Genomic_DNA"/>
</dbReference>
<reference evidence="2 3" key="2">
    <citation type="journal article" date="2011" name="Mol. Biol. Evol.">
        <title>Unity in variety--the pan-genome of the Chlamydiae.</title>
        <authorList>
            <person name="Collingro A."/>
            <person name="Tischler P."/>
            <person name="Weinmaier T."/>
            <person name="Penz T."/>
            <person name="Heinz E."/>
            <person name="Brunham R.C."/>
            <person name="Read T.D."/>
            <person name="Bavoil P.M."/>
            <person name="Sachse K."/>
            <person name="Kahane S."/>
            <person name="Friedman M.G."/>
            <person name="Rattei T."/>
            <person name="Myers G.S."/>
            <person name="Horn M."/>
        </authorList>
    </citation>
    <scope>NUCLEOTIDE SEQUENCE [LARGE SCALE GENOMIC DNA]</scope>
    <source>
        <strain evidence="3">ATCC VR-1471 / Z</strain>
    </source>
</reference>
<evidence type="ECO:0000313" key="2">
    <source>
        <dbReference type="EMBL" id="CCB88365.1"/>
    </source>
</evidence>
<dbReference type="eggNOG" id="COG0702">
    <property type="taxonomic scope" value="Bacteria"/>
</dbReference>
<reference key="1">
    <citation type="journal article" date="2011" name="Mol. Biol. Evol.">
        <title>Unity in variety -- the pan-genome of the Chlamydiae.</title>
        <authorList>
            <person name="Collingro A."/>
            <person name="Tischler P."/>
            <person name="Weinmaier T."/>
            <person name="Penz T."/>
            <person name="Heinz E."/>
            <person name="Brunham R.C."/>
            <person name="Read T.D."/>
            <person name="Bavoil P.M."/>
            <person name="Sachse K."/>
            <person name="Kahane S."/>
            <person name="Friedman M.G."/>
            <person name="Rattei T."/>
            <person name="Myers G.S.A."/>
            <person name="Horn M."/>
        </authorList>
    </citation>
    <scope>NUCLEOTIDE SEQUENCE</scope>
    <source>
        <strain>Z</strain>
    </source>
</reference>
<organism evidence="2 3">
    <name type="scientific">Simkania negevensis (strain ATCC VR-1471 / DSM 27360 / Z)</name>
    <dbReference type="NCBI Taxonomy" id="331113"/>
    <lineage>
        <taxon>Bacteria</taxon>
        <taxon>Pseudomonadati</taxon>
        <taxon>Chlamydiota</taxon>
        <taxon>Chlamydiia</taxon>
        <taxon>Parachlamydiales</taxon>
        <taxon>Simkaniaceae</taxon>
        <taxon>Simkania</taxon>
    </lineage>
</organism>
<evidence type="ECO:0000259" key="1">
    <source>
        <dbReference type="Pfam" id="PF01370"/>
    </source>
</evidence>
<dbReference type="RefSeq" id="WP_013942832.1">
    <property type="nucleotide sequence ID" value="NC_015713.1"/>
</dbReference>
<gene>
    <name evidence="2" type="primary">ybjT</name>
    <name evidence="2" type="ordered locus">SNE_A04880</name>
</gene>
<protein>
    <submittedName>
        <fullName evidence="2">Uncharacterized protein ybjT</fullName>
    </submittedName>
</protein>
<dbReference type="KEGG" id="sng:SNE_A04880"/>
<keyword evidence="3" id="KW-1185">Reference proteome</keyword>
<dbReference type="STRING" id="331113.SNE_A04880"/>
<proteinExistence type="predicted"/>
<dbReference type="Pfam" id="PF01370">
    <property type="entry name" value="Epimerase"/>
    <property type="match status" value="1"/>
</dbReference>
<dbReference type="Gene3D" id="3.40.50.720">
    <property type="entry name" value="NAD(P)-binding Rossmann-like Domain"/>
    <property type="match status" value="1"/>
</dbReference>
<dbReference type="InterPro" id="IPR021295">
    <property type="entry name" value="DUF2867"/>
</dbReference>
<dbReference type="InterPro" id="IPR001509">
    <property type="entry name" value="Epimerase_deHydtase"/>
</dbReference>